<protein>
    <submittedName>
        <fullName evidence="4">Response regulator</fullName>
    </submittedName>
</protein>
<feature type="domain" description="Response regulatory" evidence="3">
    <location>
        <begin position="9"/>
        <end position="123"/>
    </location>
</feature>
<dbReference type="InterPro" id="IPR001789">
    <property type="entry name" value="Sig_transdc_resp-reg_receiver"/>
</dbReference>
<reference evidence="4 5" key="1">
    <citation type="submission" date="2020-08" db="EMBL/GenBank/DDBJ databases">
        <title>Bridging the membrane lipid divide: bacteria of the FCB group superphylum have the potential to synthesize archaeal ether lipids.</title>
        <authorList>
            <person name="Villanueva L."/>
            <person name="Von Meijenfeldt F.A.B."/>
            <person name="Westbye A.B."/>
            <person name="Yadav S."/>
            <person name="Hopmans E.C."/>
            <person name="Dutilh B.E."/>
            <person name="Sinninghe Damste J.S."/>
        </authorList>
    </citation>
    <scope>NUCLEOTIDE SEQUENCE [LARGE SCALE GENOMIC DNA]</scope>
    <source>
        <strain evidence="4">NIOZ-UU47</strain>
    </source>
</reference>
<evidence type="ECO:0000313" key="4">
    <source>
        <dbReference type="EMBL" id="MBC8318786.1"/>
    </source>
</evidence>
<sequence>MVNKNQDIRILLAEDDFLVGKEIERTLKLKGYDVVGLATTGTQAIEKVKTLKPDLVLMDIKMPEMDGLEATENIQKLCPTPVVILTAHETPDFLEKASRVGAGAYLVKPPRPEELERGICIAMARHQDLINLRELLQTLEEKNKALEKALKEIKTLQGIIPICAKCKKIRDDKGYWHQVDQYIAEHTEAQFSHGMCRKCSDDLYGGQDWYEEAVQNGEIPSS</sequence>
<keyword evidence="1" id="KW-0597">Phosphoprotein</keyword>
<evidence type="ECO:0000313" key="5">
    <source>
        <dbReference type="Proteomes" id="UP000614424"/>
    </source>
</evidence>
<dbReference type="SUPFAM" id="SSF52172">
    <property type="entry name" value="CheY-like"/>
    <property type="match status" value="1"/>
</dbReference>
<comment type="caution">
    <text evidence="4">The sequence shown here is derived from an EMBL/GenBank/DDBJ whole genome shotgun (WGS) entry which is preliminary data.</text>
</comment>
<evidence type="ECO:0000259" key="3">
    <source>
        <dbReference type="PROSITE" id="PS50110"/>
    </source>
</evidence>
<dbReference type="PANTHER" id="PTHR43228:SF6">
    <property type="entry name" value="RESPONSE REGULATOR RECEIVER"/>
    <property type="match status" value="1"/>
</dbReference>
<dbReference type="Proteomes" id="UP000614424">
    <property type="component" value="Unassembled WGS sequence"/>
</dbReference>
<proteinExistence type="predicted"/>
<dbReference type="PANTHER" id="PTHR43228">
    <property type="entry name" value="TWO-COMPONENT RESPONSE REGULATOR"/>
    <property type="match status" value="1"/>
</dbReference>
<feature type="coiled-coil region" evidence="2">
    <location>
        <begin position="129"/>
        <end position="159"/>
    </location>
</feature>
<evidence type="ECO:0000256" key="2">
    <source>
        <dbReference type="SAM" id="Coils"/>
    </source>
</evidence>
<dbReference type="GO" id="GO:0000160">
    <property type="term" value="P:phosphorelay signal transduction system"/>
    <property type="evidence" value="ECO:0007669"/>
    <property type="project" value="InterPro"/>
</dbReference>
<dbReference type="InterPro" id="IPR011006">
    <property type="entry name" value="CheY-like_superfamily"/>
</dbReference>
<dbReference type="EMBL" id="JACNJZ010000187">
    <property type="protein sequence ID" value="MBC8318786.1"/>
    <property type="molecule type" value="Genomic_DNA"/>
</dbReference>
<dbReference type="AlphaFoldDB" id="A0A8J6TDI3"/>
<feature type="modified residue" description="4-aspartylphosphate" evidence="1">
    <location>
        <position position="59"/>
    </location>
</feature>
<keyword evidence="2" id="KW-0175">Coiled coil</keyword>
<evidence type="ECO:0000256" key="1">
    <source>
        <dbReference type="PROSITE-ProRule" id="PRU00169"/>
    </source>
</evidence>
<dbReference type="PROSITE" id="PS50110">
    <property type="entry name" value="RESPONSE_REGULATORY"/>
    <property type="match status" value="1"/>
</dbReference>
<dbReference type="Gene3D" id="3.40.50.2300">
    <property type="match status" value="1"/>
</dbReference>
<name>A0A8J6TDI3_9BACT</name>
<dbReference type="Pfam" id="PF00072">
    <property type="entry name" value="Response_reg"/>
    <property type="match status" value="1"/>
</dbReference>
<organism evidence="4 5">
    <name type="scientific">Candidatus Desulfobia pelagia</name>
    <dbReference type="NCBI Taxonomy" id="2841692"/>
    <lineage>
        <taxon>Bacteria</taxon>
        <taxon>Pseudomonadati</taxon>
        <taxon>Thermodesulfobacteriota</taxon>
        <taxon>Desulfobulbia</taxon>
        <taxon>Desulfobulbales</taxon>
        <taxon>Desulfobulbaceae</taxon>
        <taxon>Candidatus Desulfobia</taxon>
    </lineage>
</organism>
<gene>
    <name evidence="4" type="ORF">H8E41_12850</name>
</gene>
<dbReference type="InterPro" id="IPR052048">
    <property type="entry name" value="ST_Response_Regulator"/>
</dbReference>
<dbReference type="SMART" id="SM00448">
    <property type="entry name" value="REC"/>
    <property type="match status" value="1"/>
</dbReference>
<accession>A0A8J6TDI3</accession>